<protein>
    <submittedName>
        <fullName evidence="1">Uncharacterized protein</fullName>
    </submittedName>
</protein>
<sequence>MIFLSKLNITRLLIPVTVDGDRYIETESSIPSIFFTVSDPTLEGGACIYVLKDLAAYEILEGGRDSTSDYSNDTAYDPNSISATKLVPFKDDIIQLQKAKGIDKIYILTYAGKLAILEKNGTVRTNVKNVVCAAEFVLDTSNNIHIILIVIIQ</sequence>
<name>A0A0L7LQB9_OPEBR</name>
<evidence type="ECO:0000313" key="2">
    <source>
        <dbReference type="Proteomes" id="UP000037510"/>
    </source>
</evidence>
<comment type="caution">
    <text evidence="1">The sequence shown here is derived from an EMBL/GenBank/DDBJ whole genome shotgun (WGS) entry which is preliminary data.</text>
</comment>
<dbReference type="Proteomes" id="UP000037510">
    <property type="component" value="Unassembled WGS sequence"/>
</dbReference>
<proteinExistence type="predicted"/>
<dbReference type="AlphaFoldDB" id="A0A0L7LQB9"/>
<accession>A0A0L7LQB9</accession>
<dbReference type="EMBL" id="JTDY01000338">
    <property type="protein sequence ID" value="KOB77637.1"/>
    <property type="molecule type" value="Genomic_DNA"/>
</dbReference>
<keyword evidence="2" id="KW-1185">Reference proteome</keyword>
<organism evidence="1 2">
    <name type="scientific">Operophtera brumata</name>
    <name type="common">Winter moth</name>
    <name type="synonym">Phalaena brumata</name>
    <dbReference type="NCBI Taxonomy" id="104452"/>
    <lineage>
        <taxon>Eukaryota</taxon>
        <taxon>Metazoa</taxon>
        <taxon>Ecdysozoa</taxon>
        <taxon>Arthropoda</taxon>
        <taxon>Hexapoda</taxon>
        <taxon>Insecta</taxon>
        <taxon>Pterygota</taxon>
        <taxon>Neoptera</taxon>
        <taxon>Endopterygota</taxon>
        <taxon>Lepidoptera</taxon>
        <taxon>Glossata</taxon>
        <taxon>Ditrysia</taxon>
        <taxon>Geometroidea</taxon>
        <taxon>Geometridae</taxon>
        <taxon>Larentiinae</taxon>
        <taxon>Operophtera</taxon>
    </lineage>
</organism>
<evidence type="ECO:0000313" key="1">
    <source>
        <dbReference type="EMBL" id="KOB77637.1"/>
    </source>
</evidence>
<gene>
    <name evidence="1" type="ORF">OBRU01_03133</name>
</gene>
<reference evidence="1 2" key="1">
    <citation type="journal article" date="2015" name="Genome Biol. Evol.">
        <title>The genome of winter moth (Operophtera brumata) provides a genomic perspective on sexual dimorphism and phenology.</title>
        <authorList>
            <person name="Derks M.F."/>
            <person name="Smit S."/>
            <person name="Salis L."/>
            <person name="Schijlen E."/>
            <person name="Bossers A."/>
            <person name="Mateman C."/>
            <person name="Pijl A.S."/>
            <person name="de Ridder D."/>
            <person name="Groenen M.A."/>
            <person name="Visser M.E."/>
            <person name="Megens H.J."/>
        </authorList>
    </citation>
    <scope>NUCLEOTIDE SEQUENCE [LARGE SCALE GENOMIC DNA]</scope>
    <source>
        <strain evidence="1">WM2013NL</strain>
        <tissue evidence="1">Head and thorax</tissue>
    </source>
</reference>